<feature type="domain" description="HTH hxlR-type" evidence="4">
    <location>
        <begin position="9"/>
        <end position="104"/>
    </location>
</feature>
<evidence type="ECO:0000256" key="1">
    <source>
        <dbReference type="ARBA" id="ARBA00023015"/>
    </source>
</evidence>
<evidence type="ECO:0000259" key="4">
    <source>
        <dbReference type="PROSITE" id="PS51118"/>
    </source>
</evidence>
<dbReference type="AlphaFoldDB" id="A0A1C5GBL0"/>
<keyword evidence="6" id="KW-1185">Reference proteome</keyword>
<dbReference type="InterPro" id="IPR036390">
    <property type="entry name" value="WH_DNA-bd_sf"/>
</dbReference>
<sequence length="233" mass="26496">MAKHYDQYCPVARAAEILAERWTLLVLRELLWGEERFNGIARGVPRMSPSLLATRLRELQRAGLLRRDMDDDEPRYRLTQAGLELRPVLEQMGAWGVRWIHDLRSDDFDPAMLLIDMKREARSSRLPETATAVQLYFRDARSGQQRWWLVLSRSGGLDACDTDPGFAVSVWVETDVPTLTRVWMGDMSWAAALRDGLLTVAGDTAACRALPQWLDVSPFAAVERAEVGLHRPH</sequence>
<dbReference type="Pfam" id="PF01638">
    <property type="entry name" value="HxlR"/>
    <property type="match status" value="1"/>
</dbReference>
<dbReference type="PANTHER" id="PTHR33204">
    <property type="entry name" value="TRANSCRIPTIONAL REGULATOR, MARR FAMILY"/>
    <property type="match status" value="1"/>
</dbReference>
<name>A0A1C5GBL0_MICEH</name>
<dbReference type="RefSeq" id="WP_089001009.1">
    <property type="nucleotide sequence ID" value="NZ_JBFAAC010000019.1"/>
</dbReference>
<keyword evidence="3" id="KW-0804">Transcription</keyword>
<dbReference type="Gene3D" id="1.10.10.10">
    <property type="entry name" value="Winged helix-like DNA-binding domain superfamily/Winged helix DNA-binding domain"/>
    <property type="match status" value="1"/>
</dbReference>
<organism evidence="5 6">
    <name type="scientific">Micromonospora echinofusca</name>
    <dbReference type="NCBI Taxonomy" id="47858"/>
    <lineage>
        <taxon>Bacteria</taxon>
        <taxon>Bacillati</taxon>
        <taxon>Actinomycetota</taxon>
        <taxon>Actinomycetes</taxon>
        <taxon>Micromonosporales</taxon>
        <taxon>Micromonosporaceae</taxon>
        <taxon>Micromonospora</taxon>
    </lineage>
</organism>
<keyword evidence="1" id="KW-0805">Transcription regulation</keyword>
<evidence type="ECO:0000256" key="3">
    <source>
        <dbReference type="ARBA" id="ARBA00023163"/>
    </source>
</evidence>
<dbReference type="SUPFAM" id="SSF46785">
    <property type="entry name" value="Winged helix' DNA-binding domain"/>
    <property type="match status" value="1"/>
</dbReference>
<keyword evidence="2" id="KW-0238">DNA-binding</keyword>
<evidence type="ECO:0000256" key="2">
    <source>
        <dbReference type="ARBA" id="ARBA00023125"/>
    </source>
</evidence>
<evidence type="ECO:0000313" key="6">
    <source>
        <dbReference type="Proteomes" id="UP000198251"/>
    </source>
</evidence>
<dbReference type="InterPro" id="IPR002577">
    <property type="entry name" value="HTH_HxlR"/>
</dbReference>
<dbReference type="SUPFAM" id="SSF55718">
    <property type="entry name" value="SCP-like"/>
    <property type="match status" value="1"/>
</dbReference>
<protein>
    <submittedName>
        <fullName evidence="5">Transcriptional regulator, HxlR family</fullName>
    </submittedName>
</protein>
<accession>A0A1C5GBL0</accession>
<dbReference type="GeneID" id="95803279"/>
<dbReference type="PANTHER" id="PTHR33204:SF18">
    <property type="entry name" value="TRANSCRIPTIONAL REGULATORY PROTEIN"/>
    <property type="match status" value="1"/>
</dbReference>
<dbReference type="Proteomes" id="UP000198251">
    <property type="component" value="Chromosome I"/>
</dbReference>
<proteinExistence type="predicted"/>
<dbReference type="GO" id="GO:0003677">
    <property type="term" value="F:DNA binding"/>
    <property type="evidence" value="ECO:0007669"/>
    <property type="project" value="UniProtKB-KW"/>
</dbReference>
<evidence type="ECO:0000313" key="5">
    <source>
        <dbReference type="EMBL" id="SCG17233.1"/>
    </source>
</evidence>
<dbReference type="InterPro" id="IPR036388">
    <property type="entry name" value="WH-like_DNA-bd_sf"/>
</dbReference>
<reference evidence="5 6" key="1">
    <citation type="submission" date="2016-06" db="EMBL/GenBank/DDBJ databases">
        <authorList>
            <person name="Kjaerup R.B."/>
            <person name="Dalgaard T.S."/>
            <person name="Juul-Madsen H.R."/>
        </authorList>
    </citation>
    <scope>NUCLEOTIDE SEQUENCE [LARGE SCALE GENOMIC DNA]</scope>
    <source>
        <strain evidence="5 6">DSM 43913</strain>
    </source>
</reference>
<gene>
    <name evidence="5" type="ORF">GA0070610_3544</name>
</gene>
<dbReference type="EMBL" id="LT607733">
    <property type="protein sequence ID" value="SCG17233.1"/>
    <property type="molecule type" value="Genomic_DNA"/>
</dbReference>
<dbReference type="PROSITE" id="PS51118">
    <property type="entry name" value="HTH_HXLR"/>
    <property type="match status" value="1"/>
</dbReference>
<dbReference type="InterPro" id="IPR036527">
    <property type="entry name" value="SCP2_sterol-bd_dom_sf"/>
</dbReference>